<dbReference type="Proteomes" id="UP001168821">
    <property type="component" value="Unassembled WGS sequence"/>
</dbReference>
<reference evidence="8" key="1">
    <citation type="journal article" date="2023" name="G3 (Bethesda)">
        <title>Whole genome assemblies of Zophobas morio and Tenebrio molitor.</title>
        <authorList>
            <person name="Kaur S."/>
            <person name="Stinson S.A."/>
            <person name="diCenzo G.C."/>
        </authorList>
    </citation>
    <scope>NUCLEOTIDE SEQUENCE</scope>
    <source>
        <strain evidence="8">QUZm001</strain>
    </source>
</reference>
<evidence type="ECO:0000256" key="2">
    <source>
        <dbReference type="ARBA" id="ARBA00022692"/>
    </source>
</evidence>
<feature type="transmembrane region" description="Helical" evidence="6">
    <location>
        <begin position="149"/>
        <end position="172"/>
    </location>
</feature>
<organism evidence="8 9">
    <name type="scientific">Zophobas morio</name>
    <dbReference type="NCBI Taxonomy" id="2755281"/>
    <lineage>
        <taxon>Eukaryota</taxon>
        <taxon>Metazoa</taxon>
        <taxon>Ecdysozoa</taxon>
        <taxon>Arthropoda</taxon>
        <taxon>Hexapoda</taxon>
        <taxon>Insecta</taxon>
        <taxon>Pterygota</taxon>
        <taxon>Neoptera</taxon>
        <taxon>Endopterygota</taxon>
        <taxon>Coleoptera</taxon>
        <taxon>Polyphaga</taxon>
        <taxon>Cucujiformia</taxon>
        <taxon>Tenebrionidae</taxon>
        <taxon>Zophobas</taxon>
    </lineage>
</organism>
<comment type="caution">
    <text evidence="8">The sequence shown here is derived from an EMBL/GenBank/DDBJ whole genome shotgun (WGS) entry which is preliminary data.</text>
</comment>
<feature type="transmembrane region" description="Helical" evidence="6">
    <location>
        <begin position="117"/>
        <end position="137"/>
    </location>
</feature>
<evidence type="ECO:0000256" key="3">
    <source>
        <dbReference type="ARBA" id="ARBA00022989"/>
    </source>
</evidence>
<evidence type="ECO:0000256" key="5">
    <source>
        <dbReference type="PROSITE-ProRule" id="PRU00581"/>
    </source>
</evidence>
<evidence type="ECO:0000256" key="1">
    <source>
        <dbReference type="ARBA" id="ARBA00004141"/>
    </source>
</evidence>
<feature type="domain" description="MARVEL" evidence="7">
    <location>
        <begin position="36"/>
        <end position="179"/>
    </location>
</feature>
<name>A0AA38HQQ7_9CUCU</name>
<gene>
    <name evidence="8" type="ORF">Zmor_025003</name>
</gene>
<keyword evidence="2 5" id="KW-0812">Transmembrane</keyword>
<evidence type="ECO:0000256" key="4">
    <source>
        <dbReference type="ARBA" id="ARBA00023136"/>
    </source>
</evidence>
<evidence type="ECO:0000313" key="9">
    <source>
        <dbReference type="Proteomes" id="UP001168821"/>
    </source>
</evidence>
<feature type="transmembrane region" description="Helical" evidence="6">
    <location>
        <begin position="76"/>
        <end position="97"/>
    </location>
</feature>
<accession>A0AA38HQQ7</accession>
<comment type="subcellular location">
    <subcellularLocation>
        <location evidence="1">Membrane</location>
        <topology evidence="1">Multi-pass membrane protein</topology>
    </subcellularLocation>
</comment>
<protein>
    <recommendedName>
        <fullName evidence="7">MARVEL domain-containing protein</fullName>
    </recommendedName>
</protein>
<dbReference type="InterPro" id="IPR008253">
    <property type="entry name" value="Marvel"/>
</dbReference>
<sequence>MIPSRGPTIITVRPVNKSGGINCCCCKCCTCLNLQFLKNEPGLLKIVQVLLGSFCQSLALNYGMGYSNDMGASFQSFLTAVAWCIMTTSLLLFCYVISEKTYSLVRQSLFETVFNSVASFSYLSSCSWLGYVVYIFLKPKYLVTPYFQAYPAMSAAYMVGGLVGIVHGYDAYKCYRYYKGYR</sequence>
<keyword evidence="3 6" id="KW-1133">Transmembrane helix</keyword>
<evidence type="ECO:0000259" key="7">
    <source>
        <dbReference type="PROSITE" id="PS51225"/>
    </source>
</evidence>
<dbReference type="PROSITE" id="PS51225">
    <property type="entry name" value="MARVEL"/>
    <property type="match status" value="1"/>
</dbReference>
<dbReference type="AlphaFoldDB" id="A0AA38HQQ7"/>
<feature type="transmembrane region" description="Helical" evidence="6">
    <location>
        <begin position="43"/>
        <end position="64"/>
    </location>
</feature>
<keyword evidence="9" id="KW-1185">Reference proteome</keyword>
<dbReference type="EMBL" id="JALNTZ010000008">
    <property type="protein sequence ID" value="KAJ3642198.1"/>
    <property type="molecule type" value="Genomic_DNA"/>
</dbReference>
<evidence type="ECO:0000256" key="6">
    <source>
        <dbReference type="SAM" id="Phobius"/>
    </source>
</evidence>
<evidence type="ECO:0000313" key="8">
    <source>
        <dbReference type="EMBL" id="KAJ3642198.1"/>
    </source>
</evidence>
<proteinExistence type="predicted"/>
<dbReference type="GO" id="GO:0016020">
    <property type="term" value="C:membrane"/>
    <property type="evidence" value="ECO:0007669"/>
    <property type="project" value="UniProtKB-SubCell"/>
</dbReference>
<keyword evidence="4 5" id="KW-0472">Membrane</keyword>